<dbReference type="Proteomes" id="UP000091918">
    <property type="component" value="Unassembled WGS sequence"/>
</dbReference>
<reference evidence="1 2" key="1">
    <citation type="submission" date="2015-07" db="EMBL/GenBank/DDBJ databases">
        <title>Emmonsia species relationships and genome sequence.</title>
        <authorList>
            <person name="Cuomo C.A."/>
            <person name="Schwartz I.S."/>
            <person name="Kenyon C."/>
            <person name="de Hoog G.S."/>
            <person name="Govender N.P."/>
            <person name="Botha A."/>
            <person name="Moreno L."/>
            <person name="de Vries M."/>
            <person name="Munoz J.F."/>
            <person name="Stielow J.B."/>
        </authorList>
    </citation>
    <scope>NUCLEOTIDE SEQUENCE [LARGE SCALE GENOMIC DNA]</scope>
    <source>
        <strain evidence="1 2">CBS 136260</strain>
    </source>
</reference>
<gene>
    <name evidence="1" type="ORF">ACJ72_03831</name>
</gene>
<evidence type="ECO:0000313" key="1">
    <source>
        <dbReference type="EMBL" id="OAX81828.1"/>
    </source>
</evidence>
<protein>
    <submittedName>
        <fullName evidence="1">Uncharacterized protein</fullName>
    </submittedName>
</protein>
<dbReference type="AlphaFoldDB" id="A0A1B7NYG3"/>
<keyword evidence="2" id="KW-1185">Reference proteome</keyword>
<comment type="caution">
    <text evidence="1">The sequence shown here is derived from an EMBL/GenBank/DDBJ whole genome shotgun (WGS) entry which is preliminary data.</text>
</comment>
<sequence>MSVPARRAITGLRNPHVRSIGALAQPVKEQPWKAFWPLNAEKYSAAEKDKMPWLTWKPDPNKPTDRPWRKWMLENQTTVVRRGAW</sequence>
<name>A0A1B7NYG3_9EURO</name>
<accession>A0A1B7NYG3</accession>
<dbReference type="EMBL" id="LGUA01000400">
    <property type="protein sequence ID" value="OAX81828.1"/>
    <property type="molecule type" value="Genomic_DNA"/>
</dbReference>
<proteinExistence type="predicted"/>
<dbReference type="OrthoDB" id="4175433at2759"/>
<organism evidence="1 2">
    <name type="scientific">Emergomyces africanus</name>
    <dbReference type="NCBI Taxonomy" id="1955775"/>
    <lineage>
        <taxon>Eukaryota</taxon>
        <taxon>Fungi</taxon>
        <taxon>Dikarya</taxon>
        <taxon>Ascomycota</taxon>
        <taxon>Pezizomycotina</taxon>
        <taxon>Eurotiomycetes</taxon>
        <taxon>Eurotiomycetidae</taxon>
        <taxon>Onygenales</taxon>
        <taxon>Ajellomycetaceae</taxon>
        <taxon>Emergomyces</taxon>
    </lineage>
</organism>
<evidence type="ECO:0000313" key="2">
    <source>
        <dbReference type="Proteomes" id="UP000091918"/>
    </source>
</evidence>